<dbReference type="Proteomes" id="UP000317289">
    <property type="component" value="Unassembled WGS sequence"/>
</dbReference>
<dbReference type="Proteomes" id="UP000468990">
    <property type="component" value="Unassembled WGS sequence"/>
</dbReference>
<reference evidence="2 5" key="2">
    <citation type="submission" date="2019-11" db="EMBL/GenBank/DDBJ databases">
        <title>Flavobacterium resistens genome.</title>
        <authorList>
            <person name="Wilson V.M."/>
            <person name="Newman J.D."/>
        </authorList>
    </citation>
    <scope>NUCLEOTIDE SEQUENCE [LARGE SCALE GENOMIC DNA]</scope>
    <source>
        <strain evidence="2 5">DSM 19382</strain>
    </source>
</reference>
<gene>
    <name evidence="2" type="ORF">GJU42_08470</name>
    <name evidence="3" type="ORF">SAMN06265349_105370</name>
</gene>
<dbReference type="RefSeq" id="WP_142452010.1">
    <property type="nucleotide sequence ID" value="NZ_FXTA01000005.1"/>
</dbReference>
<dbReference type="Pfam" id="PF12771">
    <property type="entry name" value="SusD-like_2"/>
    <property type="match status" value="1"/>
</dbReference>
<dbReference type="EMBL" id="WKKG01000003">
    <property type="protein sequence ID" value="MRX67995.1"/>
    <property type="molecule type" value="Genomic_DNA"/>
</dbReference>
<accession>A0A521EV81</accession>
<evidence type="ECO:0000313" key="3">
    <source>
        <dbReference type="EMBL" id="SMO87321.1"/>
    </source>
</evidence>
<dbReference type="InterPro" id="IPR011990">
    <property type="entry name" value="TPR-like_helical_dom_sf"/>
</dbReference>
<feature type="chain" id="PRO_5043205953" evidence="1">
    <location>
        <begin position="19"/>
        <end position="481"/>
    </location>
</feature>
<name>A0A521EV81_9FLAO</name>
<keyword evidence="1" id="KW-0732">Signal</keyword>
<evidence type="ECO:0000313" key="4">
    <source>
        <dbReference type="Proteomes" id="UP000317289"/>
    </source>
</evidence>
<evidence type="ECO:0000313" key="5">
    <source>
        <dbReference type="Proteomes" id="UP000468990"/>
    </source>
</evidence>
<proteinExistence type="predicted"/>
<dbReference type="OrthoDB" id="725917at2"/>
<dbReference type="InterPro" id="IPR041662">
    <property type="entry name" value="SusD-like_2"/>
</dbReference>
<keyword evidence="5" id="KW-1185">Reference proteome</keyword>
<dbReference type="Gene3D" id="1.25.40.390">
    <property type="match status" value="1"/>
</dbReference>
<organism evidence="3 4">
    <name type="scientific">Flavobacterium resistens</name>
    <dbReference type="NCBI Taxonomy" id="443612"/>
    <lineage>
        <taxon>Bacteria</taxon>
        <taxon>Pseudomonadati</taxon>
        <taxon>Bacteroidota</taxon>
        <taxon>Flavobacteriia</taxon>
        <taxon>Flavobacteriales</taxon>
        <taxon>Flavobacteriaceae</taxon>
        <taxon>Flavobacterium</taxon>
    </lineage>
</organism>
<feature type="signal peptide" evidence="1">
    <location>
        <begin position="1"/>
        <end position="18"/>
    </location>
</feature>
<sequence>MKKIIAILAIGLSMTACVNEDANTDPNSAYSTVPGSLITYAQKELSDYVNTPSVNENNFRLTMQYWQETTYVNESNYDFTNRNVSNQIYSDNYVNVLNNLGKAKTIINAYAPTADELAAWPANKKTQLAIIDIMQVYTYQLLVDTFGNIPYTQAANLAQYPLPAYDDGATIYADLITRINADITALSSGTANSFPTFSSGDKIYGGDPVAWRTFANSLKLKLAIGIADSNPTLAQTNALAAIAAGVITSPAGNGHFPYQEASPNYNPLYENLEASGREDFVGGKTLVDYMNASNDPRRPGYFTTKGGQYIGLPIGEGGEFADYSHAGDYAYTPDTPGNILTSTEVAFYVAEANARWNTAAAPAAYTAAVTASILEWGGSAADATAYLATKPYDAVNWKKSIGEQAWVAMYNQALTGWNFWRRLDFPVLLAPPTAINNAGGKVPVRMAYPVLEQQTNSTNWKAASTAIGGDLLTTKLFWDKF</sequence>
<evidence type="ECO:0000313" key="2">
    <source>
        <dbReference type="EMBL" id="MRX67995.1"/>
    </source>
</evidence>
<dbReference type="AlphaFoldDB" id="A0A521EV81"/>
<dbReference type="PROSITE" id="PS51257">
    <property type="entry name" value="PROKAR_LIPOPROTEIN"/>
    <property type="match status" value="1"/>
</dbReference>
<evidence type="ECO:0000256" key="1">
    <source>
        <dbReference type="SAM" id="SignalP"/>
    </source>
</evidence>
<keyword evidence="2" id="KW-0449">Lipoprotein</keyword>
<dbReference type="SUPFAM" id="SSF48452">
    <property type="entry name" value="TPR-like"/>
    <property type="match status" value="1"/>
</dbReference>
<reference evidence="3 4" key="1">
    <citation type="submission" date="2017-05" db="EMBL/GenBank/DDBJ databases">
        <authorList>
            <person name="Varghese N."/>
            <person name="Submissions S."/>
        </authorList>
    </citation>
    <scope>NUCLEOTIDE SEQUENCE [LARGE SCALE GENOMIC DNA]</scope>
    <source>
        <strain evidence="3 4">DSM 19382</strain>
    </source>
</reference>
<dbReference type="EMBL" id="FXTA01000005">
    <property type="protein sequence ID" value="SMO87321.1"/>
    <property type="molecule type" value="Genomic_DNA"/>
</dbReference>
<protein>
    <submittedName>
        <fullName evidence="3">Starch-binding associating with outer membrane</fullName>
    </submittedName>
    <submittedName>
        <fullName evidence="2">SusD/RagB family nutrient-binding outer membrane lipoprotein</fullName>
    </submittedName>
</protein>